<keyword evidence="2" id="KW-0677">Repeat</keyword>
<dbReference type="GO" id="GO:0044545">
    <property type="term" value="C:NSL complex"/>
    <property type="evidence" value="ECO:0007669"/>
    <property type="project" value="TreeGrafter"/>
</dbReference>
<reference evidence="7" key="1">
    <citation type="journal article" date="2023" name="Insect Mol. Biol.">
        <title>Genome sequencing provides insights into the evolution of gene families encoding plant cell wall-degrading enzymes in longhorned beetles.</title>
        <authorList>
            <person name="Shin N.R."/>
            <person name="Okamura Y."/>
            <person name="Kirsch R."/>
            <person name="Pauchet Y."/>
        </authorList>
    </citation>
    <scope>NUCLEOTIDE SEQUENCE</scope>
    <source>
        <strain evidence="7">RBIC_L_NR</strain>
    </source>
</reference>
<feature type="domain" description="C2H2-type" evidence="6">
    <location>
        <begin position="22"/>
        <end position="47"/>
    </location>
</feature>
<evidence type="ECO:0000256" key="4">
    <source>
        <dbReference type="PROSITE-ProRule" id="PRU00042"/>
    </source>
</evidence>
<keyword evidence="4" id="KW-0479">Metal-binding</keyword>
<dbReference type="PROSITE" id="PS00028">
    <property type="entry name" value="ZINC_FINGER_C2H2_1"/>
    <property type="match status" value="1"/>
</dbReference>
<name>A0AAV8XMR5_9CUCU</name>
<evidence type="ECO:0000259" key="6">
    <source>
        <dbReference type="PROSITE" id="PS50157"/>
    </source>
</evidence>
<proteinExistence type="predicted"/>
<evidence type="ECO:0000256" key="2">
    <source>
        <dbReference type="ARBA" id="ARBA00022737"/>
    </source>
</evidence>
<dbReference type="InterPro" id="IPR013087">
    <property type="entry name" value="Znf_C2H2_type"/>
</dbReference>
<evidence type="ECO:0000256" key="1">
    <source>
        <dbReference type="ARBA" id="ARBA00004123"/>
    </source>
</evidence>
<protein>
    <recommendedName>
        <fullName evidence="6">C2H2-type domain-containing protein</fullName>
    </recommendedName>
</protein>
<dbReference type="Proteomes" id="UP001162156">
    <property type="component" value="Unassembled WGS sequence"/>
</dbReference>
<keyword evidence="4" id="KW-0862">Zinc</keyword>
<sequence length="138" mass="15226">MNICGILVNANSLKILFEDNAFKCPIEGCGKNFRRENLAQMHVKHYHPEYTKFLDSTPNVADLAYARTVGENLDKSPSLSKPPPIKQTVRTSTPKVPKLPQSPLSEVSDLKPSVKPQSPALSKAKDAEIIKLLSAKPF</sequence>
<evidence type="ECO:0000256" key="5">
    <source>
        <dbReference type="SAM" id="MobiDB-lite"/>
    </source>
</evidence>
<dbReference type="GO" id="GO:0008270">
    <property type="term" value="F:zinc ion binding"/>
    <property type="evidence" value="ECO:0007669"/>
    <property type="project" value="UniProtKB-KW"/>
</dbReference>
<dbReference type="InterPro" id="IPR043449">
    <property type="entry name" value="PHF20-like"/>
</dbReference>
<organism evidence="7 8">
    <name type="scientific">Rhamnusium bicolor</name>
    <dbReference type="NCBI Taxonomy" id="1586634"/>
    <lineage>
        <taxon>Eukaryota</taxon>
        <taxon>Metazoa</taxon>
        <taxon>Ecdysozoa</taxon>
        <taxon>Arthropoda</taxon>
        <taxon>Hexapoda</taxon>
        <taxon>Insecta</taxon>
        <taxon>Pterygota</taxon>
        <taxon>Neoptera</taxon>
        <taxon>Endopterygota</taxon>
        <taxon>Coleoptera</taxon>
        <taxon>Polyphaga</taxon>
        <taxon>Cucujiformia</taxon>
        <taxon>Chrysomeloidea</taxon>
        <taxon>Cerambycidae</taxon>
        <taxon>Lepturinae</taxon>
        <taxon>Rhagiini</taxon>
        <taxon>Rhamnusium</taxon>
    </lineage>
</organism>
<keyword evidence="3" id="KW-0539">Nucleus</keyword>
<dbReference type="AlphaFoldDB" id="A0AAV8XMR5"/>
<dbReference type="GO" id="GO:0005634">
    <property type="term" value="C:nucleus"/>
    <property type="evidence" value="ECO:0007669"/>
    <property type="project" value="UniProtKB-SubCell"/>
</dbReference>
<comment type="subcellular location">
    <subcellularLocation>
        <location evidence="1">Nucleus</location>
    </subcellularLocation>
</comment>
<dbReference type="PANTHER" id="PTHR15856:SF51">
    <property type="entry name" value="MBD-R2"/>
    <property type="match status" value="1"/>
</dbReference>
<evidence type="ECO:0000313" key="8">
    <source>
        <dbReference type="Proteomes" id="UP001162156"/>
    </source>
</evidence>
<keyword evidence="4" id="KW-0863">Zinc-finger</keyword>
<comment type="caution">
    <text evidence="7">The sequence shown here is derived from an EMBL/GenBank/DDBJ whole genome shotgun (WGS) entry which is preliminary data.</text>
</comment>
<dbReference type="PANTHER" id="PTHR15856">
    <property type="entry name" value="PHD FINGER PROTEIN 20-RELATED"/>
    <property type="match status" value="1"/>
</dbReference>
<gene>
    <name evidence="7" type="ORF">NQ314_010865</name>
</gene>
<feature type="region of interest" description="Disordered" evidence="5">
    <location>
        <begin position="71"/>
        <end position="122"/>
    </location>
</feature>
<dbReference type="GO" id="GO:0006357">
    <property type="term" value="P:regulation of transcription by RNA polymerase II"/>
    <property type="evidence" value="ECO:0007669"/>
    <property type="project" value="TreeGrafter"/>
</dbReference>
<keyword evidence="8" id="KW-1185">Reference proteome</keyword>
<dbReference type="EMBL" id="JANEYF010003027">
    <property type="protein sequence ID" value="KAJ8940034.1"/>
    <property type="molecule type" value="Genomic_DNA"/>
</dbReference>
<evidence type="ECO:0000313" key="7">
    <source>
        <dbReference type="EMBL" id="KAJ8940034.1"/>
    </source>
</evidence>
<accession>A0AAV8XMR5</accession>
<evidence type="ECO:0000256" key="3">
    <source>
        <dbReference type="ARBA" id="ARBA00023242"/>
    </source>
</evidence>
<dbReference type="PROSITE" id="PS50157">
    <property type="entry name" value="ZINC_FINGER_C2H2_2"/>
    <property type="match status" value="1"/>
</dbReference>